<feature type="transmembrane region" description="Helical" evidence="2">
    <location>
        <begin position="6"/>
        <end position="26"/>
    </location>
</feature>
<evidence type="ECO:0000313" key="3">
    <source>
        <dbReference type="EMBL" id="KAL0581504.1"/>
    </source>
</evidence>
<feature type="compositionally biased region" description="Low complexity" evidence="1">
    <location>
        <begin position="417"/>
        <end position="430"/>
    </location>
</feature>
<organism evidence="4 5">
    <name type="scientific">Marasmius crinis-equi</name>
    <dbReference type="NCBI Taxonomy" id="585013"/>
    <lineage>
        <taxon>Eukaryota</taxon>
        <taxon>Fungi</taxon>
        <taxon>Dikarya</taxon>
        <taxon>Basidiomycota</taxon>
        <taxon>Agaricomycotina</taxon>
        <taxon>Agaricomycetes</taxon>
        <taxon>Agaricomycetidae</taxon>
        <taxon>Agaricales</taxon>
        <taxon>Marasmiineae</taxon>
        <taxon>Marasmiaceae</taxon>
        <taxon>Marasmius</taxon>
    </lineage>
</organism>
<evidence type="ECO:0000256" key="1">
    <source>
        <dbReference type="SAM" id="MobiDB-lite"/>
    </source>
</evidence>
<feature type="region of interest" description="Disordered" evidence="1">
    <location>
        <begin position="156"/>
        <end position="193"/>
    </location>
</feature>
<feature type="region of interest" description="Disordered" evidence="1">
    <location>
        <begin position="112"/>
        <end position="141"/>
    </location>
</feature>
<feature type="compositionally biased region" description="Polar residues" evidence="1">
    <location>
        <begin position="156"/>
        <end position="174"/>
    </location>
</feature>
<proteinExistence type="predicted"/>
<reference evidence="4 5" key="1">
    <citation type="submission" date="2024-02" db="EMBL/GenBank/DDBJ databases">
        <title>A draft genome for the cacao thread blight pathogen Marasmius crinis-equi.</title>
        <authorList>
            <person name="Cohen S.P."/>
            <person name="Baruah I.K."/>
            <person name="Amoako-Attah I."/>
            <person name="Bukari Y."/>
            <person name="Meinhardt L.W."/>
            <person name="Bailey B.A."/>
        </authorList>
    </citation>
    <scope>NUCLEOTIDE SEQUENCE [LARGE SCALE GENOMIC DNA]</scope>
    <source>
        <strain evidence="4 5">GH-76</strain>
    </source>
</reference>
<sequence>MPGPAVYIVVAVVSTVAAGFAFKHFVYDPHIAPKVDVWRHEMRTRREARRRRRQGPMPVAVDLNNPRDDRRSDTSSSEDDDDAKADRQSYELESMVSKEVMEWRNDVDRAGTLRQRKMRSNVDSPPIASGSSTSWSLHEDATPGTIPAHVLFDSSSEATSTVPTRHSSPLSGQVSTLRSSTSRSTLRSPLPSNEVRTAQLVQMEVSPPTPAPSNFSFTGSDGRTHTVASSSSPTPAAGFNSPNLVPSLSLSHPVDLDREHDVELLSAPSSRPDSPFSNLSQPSSVGGFSATSSNEARNNPAHITTSPIVPPPGITQLLSPPNLAPPPSSPQSFSEISSFYQTPTTTIPGSGSVSRTQSELDFLSFDGDNSARSLSSDDIASMSSHDRMSVGSFNDTDEEGYDDARDARSEFGGSEISVGSSWGGLSESGSRPGSPRVARR</sequence>
<feature type="region of interest" description="Disordered" evidence="1">
    <location>
        <begin position="263"/>
        <end position="440"/>
    </location>
</feature>
<keyword evidence="2" id="KW-1133">Transmembrane helix</keyword>
<dbReference type="EMBL" id="JBAHYK010000009">
    <property type="protein sequence ID" value="KAL0581519.1"/>
    <property type="molecule type" value="Genomic_DNA"/>
</dbReference>
<feature type="compositionally biased region" description="Low complexity" evidence="1">
    <location>
        <begin position="373"/>
        <end position="383"/>
    </location>
</feature>
<dbReference type="Proteomes" id="UP001465976">
    <property type="component" value="Unassembled WGS sequence"/>
</dbReference>
<protein>
    <submittedName>
        <fullName evidence="4">Uncharacterized protein</fullName>
    </submittedName>
</protein>
<feature type="compositionally biased region" description="Polar residues" evidence="1">
    <location>
        <begin position="339"/>
        <end position="359"/>
    </location>
</feature>
<gene>
    <name evidence="3" type="ORF">V5O48_000547</name>
    <name evidence="4" type="ORF">V5O48_000562</name>
</gene>
<accession>A0ABR3G102</accession>
<feature type="compositionally biased region" description="Polar residues" evidence="1">
    <location>
        <begin position="212"/>
        <end position="221"/>
    </location>
</feature>
<feature type="compositionally biased region" description="Low complexity" evidence="1">
    <location>
        <begin position="175"/>
        <end position="192"/>
    </location>
</feature>
<feature type="region of interest" description="Disordered" evidence="1">
    <location>
        <begin position="205"/>
        <end position="244"/>
    </location>
</feature>
<keyword evidence="2" id="KW-0812">Transmembrane</keyword>
<name>A0ABR3G102_9AGAR</name>
<keyword evidence="2" id="KW-0472">Membrane</keyword>
<dbReference type="EMBL" id="JBAHYK010000009">
    <property type="protein sequence ID" value="KAL0581504.1"/>
    <property type="molecule type" value="Genomic_DNA"/>
</dbReference>
<keyword evidence="5" id="KW-1185">Reference proteome</keyword>
<feature type="compositionally biased region" description="Polar residues" evidence="1">
    <location>
        <begin position="267"/>
        <end position="307"/>
    </location>
</feature>
<comment type="caution">
    <text evidence="4">The sequence shown here is derived from an EMBL/GenBank/DDBJ whole genome shotgun (WGS) entry which is preliminary data.</text>
</comment>
<evidence type="ECO:0000256" key="2">
    <source>
        <dbReference type="SAM" id="Phobius"/>
    </source>
</evidence>
<evidence type="ECO:0000313" key="5">
    <source>
        <dbReference type="Proteomes" id="UP001465976"/>
    </source>
</evidence>
<feature type="region of interest" description="Disordered" evidence="1">
    <location>
        <begin position="47"/>
        <end position="91"/>
    </location>
</feature>
<evidence type="ECO:0000313" key="4">
    <source>
        <dbReference type="EMBL" id="KAL0581519.1"/>
    </source>
</evidence>